<evidence type="ECO:0000256" key="5">
    <source>
        <dbReference type="ARBA" id="ARBA00023136"/>
    </source>
</evidence>
<dbReference type="EMBL" id="BAAFST010000019">
    <property type="protein sequence ID" value="GAB1302215.1"/>
    <property type="molecule type" value="Genomic_DNA"/>
</dbReference>
<keyword evidence="4 6" id="KW-1133">Transmembrane helix</keyword>
<dbReference type="InterPro" id="IPR007237">
    <property type="entry name" value="CD20-like"/>
</dbReference>
<evidence type="ECO:0000256" key="2">
    <source>
        <dbReference type="ARBA" id="ARBA00009565"/>
    </source>
</evidence>
<dbReference type="Proteomes" id="UP001623349">
    <property type="component" value="Unassembled WGS sequence"/>
</dbReference>
<keyword evidence="8" id="KW-1185">Reference proteome</keyword>
<evidence type="ECO:0000256" key="1">
    <source>
        <dbReference type="ARBA" id="ARBA00004141"/>
    </source>
</evidence>
<evidence type="ECO:0000256" key="4">
    <source>
        <dbReference type="ARBA" id="ARBA00022989"/>
    </source>
</evidence>
<dbReference type="PANTHER" id="PTHR23320">
    <property type="entry name" value="MEMBRANE-SPANNING 4-DOMAINS SUBFAMILY A MS4A -RELATED"/>
    <property type="match status" value="1"/>
</dbReference>
<evidence type="ECO:0000256" key="6">
    <source>
        <dbReference type="SAM" id="Phobius"/>
    </source>
</evidence>
<feature type="transmembrane region" description="Helical" evidence="6">
    <location>
        <begin position="55"/>
        <end position="77"/>
    </location>
</feature>
<proteinExistence type="inferred from homology"/>
<feature type="transmembrane region" description="Helical" evidence="6">
    <location>
        <begin position="180"/>
        <end position="205"/>
    </location>
</feature>
<evidence type="ECO:0000313" key="8">
    <source>
        <dbReference type="Proteomes" id="UP001623349"/>
    </source>
</evidence>
<gene>
    <name evidence="7" type="ORF">APTSU1_001745300</name>
</gene>
<sequence length="370" mass="40218">MTGRGSSIMIPKIVTNETVTVISPNGISFPQTDKPQPTHQRQDSLKKHLKAEIKVMATIQIMCAVMVLALGIILASVPSIPHFTSVFSILLKSGYPLVGALFCITRARGKIYASVCVLYHWSVFIRAFLIGVFIGHRHCSYYILARWIDNVFLFPEQFSISGILSIITETKMTKPLVHSSLALNILSVLSALIGVLILSVSLAALEPAFQQCQLVITQQLATTSQYYHFFRPAPSNKDCFMAKAALTGMKGPGINFSPFVGLGGSISFLDDVSDGGDGFITTITSLPGMRASADSFTPTSLLLNLGSLFIDADQQCVGAWPGFTLCRAVVETELLCFLWENVIFLSQDSKNKSSVSAESLCNPAYEKLTS</sequence>
<protein>
    <submittedName>
        <fullName evidence="7">MS4a6D protein</fullName>
    </submittedName>
</protein>
<feature type="transmembrane region" description="Helical" evidence="6">
    <location>
        <begin position="111"/>
        <end position="135"/>
    </location>
</feature>
<evidence type="ECO:0000256" key="3">
    <source>
        <dbReference type="ARBA" id="ARBA00022692"/>
    </source>
</evidence>
<keyword evidence="5 6" id="KW-0472">Membrane</keyword>
<reference evidence="7 8" key="1">
    <citation type="submission" date="2024-08" db="EMBL/GenBank/DDBJ databases">
        <title>The draft genome of Apodemus speciosus.</title>
        <authorList>
            <person name="Nabeshima K."/>
            <person name="Suzuki S."/>
            <person name="Onuma M."/>
        </authorList>
    </citation>
    <scope>NUCLEOTIDE SEQUENCE [LARGE SCALE GENOMIC DNA]</scope>
    <source>
        <strain evidence="7">IB14-021</strain>
    </source>
</reference>
<organism evidence="7 8">
    <name type="scientific">Apodemus speciosus</name>
    <name type="common">Large Japanese field mouse</name>
    <dbReference type="NCBI Taxonomy" id="105296"/>
    <lineage>
        <taxon>Eukaryota</taxon>
        <taxon>Metazoa</taxon>
        <taxon>Chordata</taxon>
        <taxon>Craniata</taxon>
        <taxon>Vertebrata</taxon>
        <taxon>Euteleostomi</taxon>
        <taxon>Mammalia</taxon>
        <taxon>Eutheria</taxon>
        <taxon>Euarchontoglires</taxon>
        <taxon>Glires</taxon>
        <taxon>Rodentia</taxon>
        <taxon>Myomorpha</taxon>
        <taxon>Muroidea</taxon>
        <taxon>Muridae</taxon>
        <taxon>Murinae</taxon>
        <taxon>Apodemus</taxon>
    </lineage>
</organism>
<comment type="similarity">
    <text evidence="2">Belongs to the MS4A family.</text>
</comment>
<comment type="subcellular location">
    <subcellularLocation>
        <location evidence="1">Membrane</location>
        <topology evidence="1">Multi-pass membrane protein</topology>
    </subcellularLocation>
</comment>
<comment type="caution">
    <text evidence="7">The sequence shown here is derived from an EMBL/GenBank/DDBJ whole genome shotgun (WGS) entry which is preliminary data.</text>
</comment>
<accession>A0ABQ0FSU3</accession>
<feature type="transmembrane region" description="Helical" evidence="6">
    <location>
        <begin position="83"/>
        <end position="104"/>
    </location>
</feature>
<dbReference type="PANTHER" id="PTHR23320:SF135">
    <property type="entry name" value="MEMBRANE-SPANNING 4-DOMAINS SUBFAMILY A MEMBER 6A"/>
    <property type="match status" value="1"/>
</dbReference>
<keyword evidence="3 6" id="KW-0812">Transmembrane</keyword>
<dbReference type="Pfam" id="PF04103">
    <property type="entry name" value="CD20"/>
    <property type="match status" value="2"/>
</dbReference>
<dbReference type="InterPro" id="IPR030417">
    <property type="entry name" value="MS4A"/>
</dbReference>
<name>A0ABQ0FSU3_APOSI</name>
<evidence type="ECO:0000313" key="7">
    <source>
        <dbReference type="EMBL" id="GAB1302215.1"/>
    </source>
</evidence>